<name>A0A1H0LU80_9PSEU</name>
<dbReference type="AlphaFoldDB" id="A0A1H0LU80"/>
<dbReference type="STRING" id="641025.SAMN05421507_103455"/>
<evidence type="ECO:0000313" key="2">
    <source>
        <dbReference type="EMBL" id="SDO71734.1"/>
    </source>
</evidence>
<sequence>MGARHRKPAMIGAGAVLAVAAVAGGIFAFSGTNSNAAEDCGGLDQALRNNLTFIAGQQANPDAQSDARIANRQAVVNLINQRRAAAGCGGNVQAQPEKGQAATSGEDCGGLDKALQNNLNFIAGQKANPDAQSEARIANRQAVVDLIQQRRKAAGCAGDGGAGNANQGNNNAGNANQGNNNADNNNAGNGNQATAQPAPQQPEAGQGNGGASGQQVCAGSTVTLSGEGGAPAASSGEFPIGTTLKVTNLDNNKSTTVKVASVSGSCALLNNAAFEQVREPGKFLIRRALIEKIG</sequence>
<evidence type="ECO:0000256" key="1">
    <source>
        <dbReference type="SAM" id="MobiDB-lite"/>
    </source>
</evidence>
<feature type="compositionally biased region" description="Low complexity" evidence="1">
    <location>
        <begin position="165"/>
        <end position="205"/>
    </location>
</feature>
<protein>
    <recommendedName>
        <fullName evidence="4">Secreted protein</fullName>
    </recommendedName>
</protein>
<gene>
    <name evidence="2" type="ORF">SAMN05421507_103455</name>
</gene>
<proteinExistence type="predicted"/>
<reference evidence="3" key="1">
    <citation type="submission" date="2016-10" db="EMBL/GenBank/DDBJ databases">
        <authorList>
            <person name="Varghese N."/>
            <person name="Submissions S."/>
        </authorList>
    </citation>
    <scope>NUCLEOTIDE SEQUENCE [LARGE SCALE GENOMIC DNA]</scope>
    <source>
        <strain evidence="3">CGMCC 4.6609</strain>
    </source>
</reference>
<evidence type="ECO:0008006" key="4">
    <source>
        <dbReference type="Google" id="ProtNLM"/>
    </source>
</evidence>
<dbReference type="EMBL" id="FNIX01000003">
    <property type="protein sequence ID" value="SDO71734.1"/>
    <property type="molecule type" value="Genomic_DNA"/>
</dbReference>
<feature type="region of interest" description="Disordered" evidence="1">
    <location>
        <begin position="165"/>
        <end position="215"/>
    </location>
</feature>
<organism evidence="2 3">
    <name type="scientific">Lentzea jiangxiensis</name>
    <dbReference type="NCBI Taxonomy" id="641025"/>
    <lineage>
        <taxon>Bacteria</taxon>
        <taxon>Bacillati</taxon>
        <taxon>Actinomycetota</taxon>
        <taxon>Actinomycetes</taxon>
        <taxon>Pseudonocardiales</taxon>
        <taxon>Pseudonocardiaceae</taxon>
        <taxon>Lentzea</taxon>
    </lineage>
</organism>
<keyword evidence="3" id="KW-1185">Reference proteome</keyword>
<accession>A0A1H0LU80</accession>
<dbReference type="Proteomes" id="UP000199691">
    <property type="component" value="Unassembled WGS sequence"/>
</dbReference>
<evidence type="ECO:0000313" key="3">
    <source>
        <dbReference type="Proteomes" id="UP000199691"/>
    </source>
</evidence>